<reference evidence="1 2" key="1">
    <citation type="submission" date="2020-08" db="EMBL/GenBank/DDBJ databases">
        <title>Genomic Encyclopedia of Type Strains, Phase III (KMG-III): the genomes of soil and plant-associated and newly described type strains.</title>
        <authorList>
            <person name="Whitman W."/>
        </authorList>
    </citation>
    <scope>NUCLEOTIDE SEQUENCE [LARGE SCALE GENOMIC DNA]</scope>
    <source>
        <strain evidence="1 2">CECT 3259</strain>
    </source>
</reference>
<name>A0A7W8BG74_STREU</name>
<dbReference type="AlphaFoldDB" id="A0A7W8BG74"/>
<evidence type="ECO:0000313" key="2">
    <source>
        <dbReference type="Proteomes" id="UP000528608"/>
    </source>
</evidence>
<gene>
    <name evidence="1" type="ORF">FHS36_006219</name>
</gene>
<accession>A0A7W8BG74</accession>
<proteinExistence type="predicted"/>
<sequence length="45" mass="4959">MVVKCTRCGAKLERYVERPSGAGIIVPVRHYCPEKIGDDTGPEAR</sequence>
<dbReference type="RefSeq" id="WP_170127593.1">
    <property type="nucleotide sequence ID" value="NZ_JACHJF010000032.1"/>
</dbReference>
<dbReference type="EMBL" id="JACHJF010000032">
    <property type="protein sequence ID" value="MBB5122745.1"/>
    <property type="molecule type" value="Genomic_DNA"/>
</dbReference>
<protein>
    <submittedName>
        <fullName evidence="1">Uncharacterized protein</fullName>
    </submittedName>
</protein>
<comment type="caution">
    <text evidence="1">The sequence shown here is derived from an EMBL/GenBank/DDBJ whole genome shotgun (WGS) entry which is preliminary data.</text>
</comment>
<dbReference type="Proteomes" id="UP000528608">
    <property type="component" value="Unassembled WGS sequence"/>
</dbReference>
<evidence type="ECO:0000313" key="1">
    <source>
        <dbReference type="EMBL" id="MBB5122745.1"/>
    </source>
</evidence>
<organism evidence="1 2">
    <name type="scientific">Streptomyces eurocidicus</name>
    <name type="common">Streptoverticillium eurocidicus</name>
    <dbReference type="NCBI Taxonomy" id="66423"/>
    <lineage>
        <taxon>Bacteria</taxon>
        <taxon>Bacillati</taxon>
        <taxon>Actinomycetota</taxon>
        <taxon>Actinomycetes</taxon>
        <taxon>Kitasatosporales</taxon>
        <taxon>Streptomycetaceae</taxon>
        <taxon>Streptomyces</taxon>
    </lineage>
</organism>